<keyword evidence="7" id="KW-1185">Reference proteome</keyword>
<dbReference type="RefSeq" id="WP_096410077.1">
    <property type="nucleotide sequence ID" value="NZ_AP017372.2"/>
</dbReference>
<dbReference type="PROSITE" id="PS50931">
    <property type="entry name" value="HTH_LYSR"/>
    <property type="match status" value="1"/>
</dbReference>
<evidence type="ECO:0000256" key="1">
    <source>
        <dbReference type="ARBA" id="ARBA00009437"/>
    </source>
</evidence>
<comment type="similarity">
    <text evidence="1">Belongs to the LysR transcriptional regulatory family.</text>
</comment>
<sequence>MRIEQIESVLAVVESGSVAAAARRLGQSRTTVSTAISALEDELGVTLFERSGNRLELSPVGGAILTDCRRLQQVADQIRSRCLHHLSGAESRLCIARDDALPESLWRELLRRLKERYPQTSVSVYVAPPQELPALVERQSVDVAYGLIPPSLSFGYHHLREIADVLMHTVAAAEHPLARMPRVTQDDLVLHTEVTLAYMGTSTLVAESPETANYLAFTQFEIMRDVVMEGSGWADLPLPLIAEPLNRGELRVIRHPEATWWMTLSALETDQAHGRPVVTWMGNALEACFTQWGLAEPAVSTPAVSADLNEQKEP</sequence>
<accession>A0A0X8XB47</accession>
<organism evidence="6 7">
    <name type="scientific">Halorhodospira halochloris</name>
    <name type="common">Ectothiorhodospira halochloris</name>
    <dbReference type="NCBI Taxonomy" id="1052"/>
    <lineage>
        <taxon>Bacteria</taxon>
        <taxon>Pseudomonadati</taxon>
        <taxon>Pseudomonadota</taxon>
        <taxon>Gammaproteobacteria</taxon>
        <taxon>Chromatiales</taxon>
        <taxon>Ectothiorhodospiraceae</taxon>
        <taxon>Halorhodospira</taxon>
    </lineage>
</organism>
<dbReference type="KEGG" id="hhk:HH1059_20680"/>
<evidence type="ECO:0000313" key="6">
    <source>
        <dbReference type="EMBL" id="BAU58776.1"/>
    </source>
</evidence>
<dbReference type="SUPFAM" id="SSF46785">
    <property type="entry name" value="Winged helix' DNA-binding domain"/>
    <property type="match status" value="1"/>
</dbReference>
<dbReference type="InterPro" id="IPR036388">
    <property type="entry name" value="WH-like_DNA-bd_sf"/>
</dbReference>
<dbReference type="Gene3D" id="3.40.190.290">
    <property type="match status" value="1"/>
</dbReference>
<evidence type="ECO:0000256" key="2">
    <source>
        <dbReference type="ARBA" id="ARBA00023015"/>
    </source>
</evidence>
<protein>
    <submittedName>
        <fullName evidence="6">Transcriptional regulator</fullName>
    </submittedName>
</protein>
<gene>
    <name evidence="6" type="ORF">HH1059_20680</name>
</gene>
<dbReference type="PANTHER" id="PTHR30126:SF22">
    <property type="entry name" value="HTH-TYPE TRANSCRIPTIONAL REGULATOR YHAJ-RELATED"/>
    <property type="match status" value="1"/>
</dbReference>
<dbReference type="Pfam" id="PF00126">
    <property type="entry name" value="HTH_1"/>
    <property type="match status" value="1"/>
</dbReference>
<feature type="domain" description="HTH lysR-type" evidence="5">
    <location>
        <begin position="1"/>
        <end position="58"/>
    </location>
</feature>
<dbReference type="EMBL" id="AP017372">
    <property type="protein sequence ID" value="BAU58776.1"/>
    <property type="molecule type" value="Genomic_DNA"/>
</dbReference>
<evidence type="ECO:0000259" key="5">
    <source>
        <dbReference type="PROSITE" id="PS50931"/>
    </source>
</evidence>
<keyword evidence="3" id="KW-0238">DNA-binding</keyword>
<dbReference type="FunFam" id="1.10.10.10:FF:000001">
    <property type="entry name" value="LysR family transcriptional regulator"/>
    <property type="match status" value="1"/>
</dbReference>
<evidence type="ECO:0000256" key="3">
    <source>
        <dbReference type="ARBA" id="ARBA00023125"/>
    </source>
</evidence>
<reference evidence="6" key="1">
    <citation type="submission" date="2016-02" db="EMBL/GenBank/DDBJ databases">
        <title>Halorhodospira halochloris DSM-1059 complete genome, version 2.</title>
        <authorList>
            <person name="Tsukatani Y."/>
        </authorList>
    </citation>
    <scope>NUCLEOTIDE SEQUENCE</scope>
    <source>
        <strain evidence="6">DSM 1059</strain>
    </source>
</reference>
<dbReference type="Pfam" id="PF03466">
    <property type="entry name" value="LysR_substrate"/>
    <property type="match status" value="1"/>
</dbReference>
<proteinExistence type="inferred from homology"/>
<dbReference type="InterPro" id="IPR005119">
    <property type="entry name" value="LysR_subst-bd"/>
</dbReference>
<dbReference type="OrthoDB" id="196624at2"/>
<dbReference type="GO" id="GO:0000976">
    <property type="term" value="F:transcription cis-regulatory region binding"/>
    <property type="evidence" value="ECO:0007669"/>
    <property type="project" value="TreeGrafter"/>
</dbReference>
<keyword evidence="2" id="KW-0805">Transcription regulation</keyword>
<keyword evidence="4" id="KW-0804">Transcription</keyword>
<dbReference type="AlphaFoldDB" id="A0A0X8XB47"/>
<dbReference type="GO" id="GO:0003700">
    <property type="term" value="F:DNA-binding transcription factor activity"/>
    <property type="evidence" value="ECO:0007669"/>
    <property type="project" value="InterPro"/>
</dbReference>
<dbReference type="InterPro" id="IPR000847">
    <property type="entry name" value="LysR_HTH_N"/>
</dbReference>
<dbReference type="Gene3D" id="1.10.10.10">
    <property type="entry name" value="Winged helix-like DNA-binding domain superfamily/Winged helix DNA-binding domain"/>
    <property type="match status" value="1"/>
</dbReference>
<dbReference type="InterPro" id="IPR036390">
    <property type="entry name" value="WH_DNA-bd_sf"/>
</dbReference>
<dbReference type="STRING" id="1354791.M911_08825"/>
<evidence type="ECO:0000313" key="7">
    <source>
        <dbReference type="Proteomes" id="UP000218890"/>
    </source>
</evidence>
<dbReference type="SUPFAM" id="SSF53850">
    <property type="entry name" value="Periplasmic binding protein-like II"/>
    <property type="match status" value="1"/>
</dbReference>
<dbReference type="Proteomes" id="UP000218890">
    <property type="component" value="Chromosome"/>
</dbReference>
<name>A0A0X8XB47_HALHR</name>
<evidence type="ECO:0000256" key="4">
    <source>
        <dbReference type="ARBA" id="ARBA00023163"/>
    </source>
</evidence>
<dbReference type="PANTHER" id="PTHR30126">
    <property type="entry name" value="HTH-TYPE TRANSCRIPTIONAL REGULATOR"/>
    <property type="match status" value="1"/>
</dbReference>
<dbReference type="CDD" id="cd05466">
    <property type="entry name" value="PBP2_LTTR_substrate"/>
    <property type="match status" value="1"/>
</dbReference>
<dbReference type="PRINTS" id="PR00039">
    <property type="entry name" value="HTHLYSR"/>
</dbReference>